<sequence length="48" mass="5605">MGSFWVQNGSTFNKKLSLVIKMFLFMAFDTISRDSKHCFYSLFCTTPK</sequence>
<organism evidence="1">
    <name type="scientific">Siphoviridae sp. ct4Z13</name>
    <dbReference type="NCBI Taxonomy" id="2827778"/>
    <lineage>
        <taxon>Viruses</taxon>
        <taxon>Duplodnaviria</taxon>
        <taxon>Heunggongvirae</taxon>
        <taxon>Uroviricota</taxon>
        <taxon>Caudoviricetes</taxon>
    </lineage>
</organism>
<proteinExistence type="predicted"/>
<name>A0A8S5SCD9_9CAUD</name>
<evidence type="ECO:0000313" key="1">
    <source>
        <dbReference type="EMBL" id="DAF48335.1"/>
    </source>
</evidence>
<accession>A0A8S5SCD9</accession>
<dbReference type="EMBL" id="BK032566">
    <property type="protein sequence ID" value="DAF48335.1"/>
    <property type="molecule type" value="Genomic_DNA"/>
</dbReference>
<protein>
    <submittedName>
        <fullName evidence="1">Uncharacterized protein</fullName>
    </submittedName>
</protein>
<reference evidence="1" key="1">
    <citation type="journal article" date="2021" name="Proc. Natl. Acad. Sci. U.S.A.">
        <title>A Catalog of Tens of Thousands of Viruses from Human Metagenomes Reveals Hidden Associations with Chronic Diseases.</title>
        <authorList>
            <person name="Tisza M.J."/>
            <person name="Buck C.B."/>
        </authorList>
    </citation>
    <scope>NUCLEOTIDE SEQUENCE</scope>
    <source>
        <strain evidence="1">Ct4Z13</strain>
    </source>
</reference>